<evidence type="ECO:0000256" key="1">
    <source>
        <dbReference type="ARBA" id="ARBA00023015"/>
    </source>
</evidence>
<accession>A0ABP9WCD1</accession>
<dbReference type="Gene3D" id="1.10.10.10">
    <property type="entry name" value="Winged helix-like DNA-binding domain superfamily/Winged helix DNA-binding domain"/>
    <property type="match status" value="1"/>
</dbReference>
<dbReference type="InterPro" id="IPR036388">
    <property type="entry name" value="WH-like_DNA-bd_sf"/>
</dbReference>
<dbReference type="InterPro" id="IPR036390">
    <property type="entry name" value="WH_DNA-bd_sf"/>
</dbReference>
<evidence type="ECO:0000313" key="6">
    <source>
        <dbReference type="Proteomes" id="UP001401887"/>
    </source>
</evidence>
<dbReference type="PANTHER" id="PTHR33204">
    <property type="entry name" value="TRANSCRIPTIONAL REGULATOR, MARR FAMILY"/>
    <property type="match status" value="1"/>
</dbReference>
<gene>
    <name evidence="5" type="primary">hxlR</name>
    <name evidence="5" type="ORF">Dcar01_03744</name>
</gene>
<dbReference type="Pfam" id="PF01638">
    <property type="entry name" value="HxlR"/>
    <property type="match status" value="1"/>
</dbReference>
<dbReference type="PROSITE" id="PS51118">
    <property type="entry name" value="HTH_HXLR"/>
    <property type="match status" value="1"/>
</dbReference>
<sequence>MEQALGVIGHRWTALLVWHLRDGTKRHAQLAALLPRITPKVLTERLRTLEGLGAVERTVHAAVPVRVEYTLTAHGLRLGRILDELEAWGKDTEALGTRR</sequence>
<proteinExistence type="predicted"/>
<dbReference type="InterPro" id="IPR002577">
    <property type="entry name" value="HTH_HxlR"/>
</dbReference>
<evidence type="ECO:0000313" key="5">
    <source>
        <dbReference type="EMBL" id="GAA5514980.1"/>
    </source>
</evidence>
<dbReference type="RefSeq" id="WP_345468312.1">
    <property type="nucleotide sequence ID" value="NZ_BAABRP010000030.1"/>
</dbReference>
<dbReference type="EMBL" id="BAABRP010000030">
    <property type="protein sequence ID" value="GAA5514980.1"/>
    <property type="molecule type" value="Genomic_DNA"/>
</dbReference>
<keyword evidence="1" id="KW-0805">Transcription regulation</keyword>
<organism evidence="5 6">
    <name type="scientific">Deinococcus carri</name>
    <dbReference type="NCBI Taxonomy" id="1211323"/>
    <lineage>
        <taxon>Bacteria</taxon>
        <taxon>Thermotogati</taxon>
        <taxon>Deinococcota</taxon>
        <taxon>Deinococci</taxon>
        <taxon>Deinococcales</taxon>
        <taxon>Deinococcaceae</taxon>
        <taxon>Deinococcus</taxon>
    </lineage>
</organism>
<evidence type="ECO:0000256" key="3">
    <source>
        <dbReference type="ARBA" id="ARBA00023163"/>
    </source>
</evidence>
<dbReference type="PANTHER" id="PTHR33204:SF29">
    <property type="entry name" value="TRANSCRIPTIONAL REGULATOR"/>
    <property type="match status" value="1"/>
</dbReference>
<dbReference type="SUPFAM" id="SSF46785">
    <property type="entry name" value="Winged helix' DNA-binding domain"/>
    <property type="match status" value="1"/>
</dbReference>
<keyword evidence="3" id="KW-0804">Transcription</keyword>
<feature type="domain" description="HTH hxlR-type" evidence="4">
    <location>
        <begin position="1"/>
        <end position="97"/>
    </location>
</feature>
<evidence type="ECO:0000259" key="4">
    <source>
        <dbReference type="PROSITE" id="PS51118"/>
    </source>
</evidence>
<dbReference type="Proteomes" id="UP001401887">
    <property type="component" value="Unassembled WGS sequence"/>
</dbReference>
<reference evidence="5 6" key="1">
    <citation type="submission" date="2024-02" db="EMBL/GenBank/DDBJ databases">
        <title>Deinococcus carri NBRC 110142.</title>
        <authorList>
            <person name="Ichikawa N."/>
            <person name="Katano-Makiyama Y."/>
            <person name="Hidaka K."/>
        </authorList>
    </citation>
    <scope>NUCLEOTIDE SEQUENCE [LARGE SCALE GENOMIC DNA]</scope>
    <source>
        <strain evidence="5 6">NBRC 110142</strain>
    </source>
</reference>
<name>A0ABP9WCD1_9DEIO</name>
<protein>
    <submittedName>
        <fullName evidence="5">HTH-type transcriptional activator HxlR</fullName>
    </submittedName>
</protein>
<comment type="caution">
    <text evidence="5">The sequence shown here is derived from an EMBL/GenBank/DDBJ whole genome shotgun (WGS) entry which is preliminary data.</text>
</comment>
<keyword evidence="2" id="KW-0238">DNA-binding</keyword>
<keyword evidence="6" id="KW-1185">Reference proteome</keyword>
<evidence type="ECO:0000256" key="2">
    <source>
        <dbReference type="ARBA" id="ARBA00023125"/>
    </source>
</evidence>